<dbReference type="SUPFAM" id="SSF143011">
    <property type="entry name" value="RelE-like"/>
    <property type="match status" value="1"/>
</dbReference>
<dbReference type="EMBL" id="LVYD01000001">
    <property type="protein sequence ID" value="OQP67257.1"/>
    <property type="molecule type" value="Genomic_DNA"/>
</dbReference>
<proteinExistence type="predicted"/>
<dbReference type="InterPro" id="IPR035093">
    <property type="entry name" value="RelE/ParE_toxin_dom_sf"/>
</dbReference>
<dbReference type="Pfam" id="PF05015">
    <property type="entry name" value="HigB-like_toxin"/>
    <property type="match status" value="1"/>
</dbReference>
<organism evidence="1 2">
    <name type="scientific">Niastella vici</name>
    <dbReference type="NCBI Taxonomy" id="1703345"/>
    <lineage>
        <taxon>Bacteria</taxon>
        <taxon>Pseudomonadati</taxon>
        <taxon>Bacteroidota</taxon>
        <taxon>Chitinophagia</taxon>
        <taxon>Chitinophagales</taxon>
        <taxon>Chitinophagaceae</taxon>
        <taxon>Niastella</taxon>
    </lineage>
</organism>
<dbReference type="InterPro" id="IPR007711">
    <property type="entry name" value="HigB-1"/>
</dbReference>
<protein>
    <submittedName>
        <fullName evidence="1">Peptidase</fullName>
    </submittedName>
</protein>
<dbReference type="RefSeq" id="WP_081144950.1">
    <property type="nucleotide sequence ID" value="NZ_LVYD01000001.1"/>
</dbReference>
<dbReference type="OrthoDB" id="9801102at2"/>
<dbReference type="STRING" id="1703345.A3860_02535"/>
<evidence type="ECO:0000313" key="1">
    <source>
        <dbReference type="EMBL" id="OQP67257.1"/>
    </source>
</evidence>
<gene>
    <name evidence="1" type="ORF">A3860_02535</name>
</gene>
<name>A0A1V9G9K3_9BACT</name>
<dbReference type="PANTHER" id="PTHR40266:SF2">
    <property type="entry name" value="TOXIN HIGB-1"/>
    <property type="match status" value="1"/>
</dbReference>
<accession>A0A1V9G9K3</accession>
<dbReference type="Proteomes" id="UP000192796">
    <property type="component" value="Unassembled WGS sequence"/>
</dbReference>
<evidence type="ECO:0000313" key="2">
    <source>
        <dbReference type="Proteomes" id="UP000192796"/>
    </source>
</evidence>
<sequence length="92" mass="10691">MIVSIQHKGLKRLWTKNDTSKLPPDQVDKIRFILTLLDAAEKVNDMNFPGSGLHPLKGDLVNYWSVTVKANWRIIFQFEDGKAYLVDYLDYH</sequence>
<comment type="caution">
    <text evidence="1">The sequence shown here is derived from an EMBL/GenBank/DDBJ whole genome shotgun (WGS) entry which is preliminary data.</text>
</comment>
<dbReference type="PANTHER" id="PTHR40266">
    <property type="entry name" value="TOXIN HIGB-1"/>
    <property type="match status" value="1"/>
</dbReference>
<keyword evidence="2" id="KW-1185">Reference proteome</keyword>
<reference evidence="1 2" key="1">
    <citation type="submission" date="2016-03" db="EMBL/GenBank/DDBJ databases">
        <title>Niastella vici sp. nov., isolated from farmland soil.</title>
        <authorList>
            <person name="Chen L."/>
            <person name="Wang D."/>
            <person name="Yang S."/>
            <person name="Wang G."/>
        </authorList>
    </citation>
    <scope>NUCLEOTIDE SEQUENCE [LARGE SCALE GENOMIC DNA]</scope>
    <source>
        <strain evidence="1 2">DJ57</strain>
    </source>
</reference>
<dbReference type="AlphaFoldDB" id="A0A1V9G9K3"/>
<dbReference type="Gene3D" id="3.30.2310.20">
    <property type="entry name" value="RelE-like"/>
    <property type="match status" value="1"/>
</dbReference>